<dbReference type="Pfam" id="PF02301">
    <property type="entry name" value="HORMA"/>
    <property type="match status" value="1"/>
</dbReference>
<reference evidence="2 3" key="1">
    <citation type="submission" date="2023-09" db="EMBL/GenBank/DDBJ databases">
        <title>Nesidiocoris tenuis whole genome shotgun sequence.</title>
        <authorList>
            <person name="Shibata T."/>
            <person name="Shimoda M."/>
            <person name="Kobayashi T."/>
            <person name="Uehara T."/>
        </authorList>
    </citation>
    <scope>NUCLEOTIDE SEQUENCE [LARGE SCALE GENOMIC DNA]</scope>
    <source>
        <strain evidence="2 3">Japan</strain>
    </source>
</reference>
<dbReference type="SUPFAM" id="SSF56019">
    <property type="entry name" value="The spindle assembly checkpoint protein mad2"/>
    <property type="match status" value="1"/>
</dbReference>
<dbReference type="EMBL" id="AP028909">
    <property type="protein sequence ID" value="BES87599.1"/>
    <property type="molecule type" value="Genomic_DNA"/>
</dbReference>
<name>A0ABN7A8Y0_9HEMI</name>
<organism evidence="2 3">
    <name type="scientific">Nesidiocoris tenuis</name>
    <dbReference type="NCBI Taxonomy" id="355587"/>
    <lineage>
        <taxon>Eukaryota</taxon>
        <taxon>Metazoa</taxon>
        <taxon>Ecdysozoa</taxon>
        <taxon>Arthropoda</taxon>
        <taxon>Hexapoda</taxon>
        <taxon>Insecta</taxon>
        <taxon>Pterygota</taxon>
        <taxon>Neoptera</taxon>
        <taxon>Paraneoptera</taxon>
        <taxon>Hemiptera</taxon>
        <taxon>Heteroptera</taxon>
        <taxon>Panheteroptera</taxon>
        <taxon>Cimicomorpha</taxon>
        <taxon>Miridae</taxon>
        <taxon>Dicyphina</taxon>
        <taxon>Nesidiocoris</taxon>
    </lineage>
</organism>
<dbReference type="PROSITE" id="PS50815">
    <property type="entry name" value="HORMA"/>
    <property type="match status" value="1"/>
</dbReference>
<sequence length="206" mass="23554">MSSTSNMYGNVVPLIVEFLEVAIHGVLYYRKIYPEAIFTLKKKYDVPVHISLYPELNNYINETLKIIAKMLEIGSLDEVCICFYDACLSPVEKLVLKLDAFDKSGDLSEADPYLVNLRECFRAFMLKLSVSTSYLASLPENATFKILLRTTETTAVRVNLDPNFQEFPLIEVEPKENSPSDREILPLKTIVHDMIKINAYFQKKIS</sequence>
<dbReference type="InterPro" id="IPR036570">
    <property type="entry name" value="HORMA_dom_sf"/>
</dbReference>
<feature type="domain" description="HORMA" evidence="1">
    <location>
        <begin position="9"/>
        <end position="201"/>
    </location>
</feature>
<keyword evidence="3" id="KW-1185">Reference proteome</keyword>
<gene>
    <name evidence="2" type="ORF">NTJ_00405</name>
</gene>
<dbReference type="Gene3D" id="3.30.900.10">
    <property type="entry name" value="HORMA domain"/>
    <property type="match status" value="1"/>
</dbReference>
<dbReference type="InterPro" id="IPR003511">
    <property type="entry name" value="HORMA_dom"/>
</dbReference>
<evidence type="ECO:0000259" key="1">
    <source>
        <dbReference type="PROSITE" id="PS50815"/>
    </source>
</evidence>
<accession>A0ABN7A8Y0</accession>
<evidence type="ECO:0000313" key="2">
    <source>
        <dbReference type="EMBL" id="BES87599.1"/>
    </source>
</evidence>
<proteinExistence type="predicted"/>
<protein>
    <submittedName>
        <fullName evidence="2">HORMA domain</fullName>
    </submittedName>
</protein>
<dbReference type="InterPro" id="IPR045091">
    <property type="entry name" value="Mad2-like"/>
</dbReference>
<dbReference type="Proteomes" id="UP001307889">
    <property type="component" value="Chromosome 1"/>
</dbReference>
<dbReference type="PANTHER" id="PTHR11842">
    <property type="entry name" value="MITOTIC SPINDLE ASSEMBLY CHECKPOINT PROTEIN MAD2"/>
    <property type="match status" value="1"/>
</dbReference>
<evidence type="ECO:0000313" key="3">
    <source>
        <dbReference type="Proteomes" id="UP001307889"/>
    </source>
</evidence>
<dbReference type="PANTHER" id="PTHR11842:SF10">
    <property type="entry name" value="MITOTIC SPINDLE ASSEMBLY CHECKPOINT PROTEIN MAD2B"/>
    <property type="match status" value="1"/>
</dbReference>